<dbReference type="InterPro" id="IPR016039">
    <property type="entry name" value="Thiolase-like"/>
</dbReference>
<reference evidence="2" key="1">
    <citation type="submission" date="2022-12" db="EMBL/GenBank/DDBJ databases">
        <title>Draft genome assemblies for two species of Escallonia (Escalloniales).</title>
        <authorList>
            <person name="Chanderbali A."/>
            <person name="Dervinis C."/>
            <person name="Anghel I."/>
            <person name="Soltis D."/>
            <person name="Soltis P."/>
            <person name="Zapata F."/>
        </authorList>
    </citation>
    <scope>NUCLEOTIDE SEQUENCE</scope>
    <source>
        <strain evidence="2">UCBG64.0493</strain>
        <tissue evidence="2">Leaf</tissue>
    </source>
</reference>
<dbReference type="Pfam" id="PF00195">
    <property type="entry name" value="Chal_sti_synt_N"/>
    <property type="match status" value="1"/>
</dbReference>
<accession>A0AA88V9L5</accession>
<dbReference type="Gene3D" id="3.40.47.10">
    <property type="match status" value="1"/>
</dbReference>
<evidence type="ECO:0000313" key="3">
    <source>
        <dbReference type="Proteomes" id="UP001188597"/>
    </source>
</evidence>
<dbReference type="AlphaFoldDB" id="A0AA88V9L5"/>
<dbReference type="GO" id="GO:0016746">
    <property type="term" value="F:acyltransferase activity"/>
    <property type="evidence" value="ECO:0007669"/>
    <property type="project" value="InterPro"/>
</dbReference>
<organism evidence="2 3">
    <name type="scientific">Escallonia herrerae</name>
    <dbReference type="NCBI Taxonomy" id="1293975"/>
    <lineage>
        <taxon>Eukaryota</taxon>
        <taxon>Viridiplantae</taxon>
        <taxon>Streptophyta</taxon>
        <taxon>Embryophyta</taxon>
        <taxon>Tracheophyta</taxon>
        <taxon>Spermatophyta</taxon>
        <taxon>Magnoliopsida</taxon>
        <taxon>eudicotyledons</taxon>
        <taxon>Gunneridae</taxon>
        <taxon>Pentapetalae</taxon>
        <taxon>asterids</taxon>
        <taxon>campanulids</taxon>
        <taxon>Escalloniales</taxon>
        <taxon>Escalloniaceae</taxon>
        <taxon>Escallonia</taxon>
    </lineage>
</organism>
<evidence type="ECO:0000313" key="2">
    <source>
        <dbReference type="EMBL" id="KAK3002823.1"/>
    </source>
</evidence>
<evidence type="ECO:0000259" key="1">
    <source>
        <dbReference type="Pfam" id="PF00195"/>
    </source>
</evidence>
<comment type="caution">
    <text evidence="2">The sequence shown here is derived from an EMBL/GenBank/DDBJ whole genome shotgun (WGS) entry which is preliminary data.</text>
</comment>
<dbReference type="EMBL" id="JAVXUP010002528">
    <property type="protein sequence ID" value="KAK3002823.1"/>
    <property type="molecule type" value="Genomic_DNA"/>
</dbReference>
<sequence length="188" mass="20524">MEEIDTYRSTIGNNGSSGDVGFAHREEGLGNCVATTVARIDNHGIRQSLGWRKRRATVGDGRVERFPKSPYIEPALDPGTGVGAKDVVISLEPSIKARVFMPRRKAPSSSPLPRLAPENPLPIPYENSWASMQWVAAHFSGEGPEPWGQPKSKSKITHLVFYTTSDVDMLGADYQLTKLLGLPPLSRG</sequence>
<proteinExistence type="predicted"/>
<name>A0AA88V9L5_9ASTE</name>
<dbReference type="InterPro" id="IPR001099">
    <property type="entry name" value="Chalcone/stilbene_synt_N"/>
</dbReference>
<feature type="domain" description="Chalcone/stilbene synthase N-terminal" evidence="1">
    <location>
        <begin position="146"/>
        <end position="184"/>
    </location>
</feature>
<keyword evidence="3" id="KW-1185">Reference proteome</keyword>
<gene>
    <name evidence="2" type="ORF">RJ639_018778</name>
</gene>
<dbReference type="Proteomes" id="UP001188597">
    <property type="component" value="Unassembled WGS sequence"/>
</dbReference>
<protein>
    <recommendedName>
        <fullName evidence="1">Chalcone/stilbene synthase N-terminal domain-containing protein</fullName>
    </recommendedName>
</protein>